<evidence type="ECO:0000313" key="2">
    <source>
        <dbReference type="EMBL" id="MFD2524132.1"/>
    </source>
</evidence>
<evidence type="ECO:0000256" key="1">
    <source>
        <dbReference type="SAM" id="Phobius"/>
    </source>
</evidence>
<comment type="caution">
    <text evidence="2">The sequence shown here is derived from an EMBL/GenBank/DDBJ whole genome shotgun (WGS) entry which is preliminary data.</text>
</comment>
<proteinExistence type="predicted"/>
<evidence type="ECO:0000313" key="3">
    <source>
        <dbReference type="Proteomes" id="UP001597510"/>
    </source>
</evidence>
<gene>
    <name evidence="2" type="ORF">ACFSR2_24765</name>
</gene>
<organism evidence="2 3">
    <name type="scientific">Emticicia soli</name>
    <dbReference type="NCBI Taxonomy" id="2027878"/>
    <lineage>
        <taxon>Bacteria</taxon>
        <taxon>Pseudomonadati</taxon>
        <taxon>Bacteroidota</taxon>
        <taxon>Cytophagia</taxon>
        <taxon>Cytophagales</taxon>
        <taxon>Leadbetterellaceae</taxon>
        <taxon>Emticicia</taxon>
    </lineage>
</organism>
<keyword evidence="1" id="KW-1133">Transmembrane helix</keyword>
<reference evidence="3" key="1">
    <citation type="journal article" date="2019" name="Int. J. Syst. Evol. Microbiol.">
        <title>The Global Catalogue of Microorganisms (GCM) 10K type strain sequencing project: providing services to taxonomists for standard genome sequencing and annotation.</title>
        <authorList>
            <consortium name="The Broad Institute Genomics Platform"/>
            <consortium name="The Broad Institute Genome Sequencing Center for Infectious Disease"/>
            <person name="Wu L."/>
            <person name="Ma J."/>
        </authorList>
    </citation>
    <scope>NUCLEOTIDE SEQUENCE [LARGE SCALE GENOMIC DNA]</scope>
    <source>
        <strain evidence="3">KCTC 52344</strain>
    </source>
</reference>
<dbReference type="Proteomes" id="UP001597510">
    <property type="component" value="Unassembled WGS sequence"/>
</dbReference>
<dbReference type="RefSeq" id="WP_340239980.1">
    <property type="nucleotide sequence ID" value="NZ_JBBEWC010000017.1"/>
</dbReference>
<name>A0ABW5JFI2_9BACT</name>
<dbReference type="EMBL" id="JBHULC010000043">
    <property type="protein sequence ID" value="MFD2524132.1"/>
    <property type="molecule type" value="Genomic_DNA"/>
</dbReference>
<feature type="transmembrane region" description="Helical" evidence="1">
    <location>
        <begin position="127"/>
        <end position="151"/>
    </location>
</feature>
<keyword evidence="1" id="KW-0812">Transmembrane</keyword>
<sequence>MSKTDEKAFFRLFLEAYEKCFWKSMDTPISETESKYFSNDIQERTGLVISKKSIKDYSFYILNSNTVQQDLPSPAILDTLARYITNASKTDEVTRKKKEAQFKYWQNYRDTFAKAISLKRRRRKPIFFFNFKIWDLIAILFLLTTTAIYLYRNYNISLDFFDIFTPFSNTR</sequence>
<accession>A0ABW5JFI2</accession>
<keyword evidence="3" id="KW-1185">Reference proteome</keyword>
<protein>
    <submittedName>
        <fullName evidence="2">Uncharacterized protein</fullName>
    </submittedName>
</protein>
<keyword evidence="1" id="KW-0472">Membrane</keyword>